<evidence type="ECO:0000256" key="1">
    <source>
        <dbReference type="ARBA" id="ARBA00022723"/>
    </source>
</evidence>
<name>A0A8J7RGD3_9BACT</name>
<dbReference type="EMBL" id="JAFIDN010000001">
    <property type="protein sequence ID" value="MBP3191380.1"/>
    <property type="molecule type" value="Genomic_DNA"/>
</dbReference>
<dbReference type="GO" id="GO:0008270">
    <property type="term" value="F:zinc ion binding"/>
    <property type="evidence" value="ECO:0007669"/>
    <property type="project" value="InterPro"/>
</dbReference>
<dbReference type="GO" id="GO:0016787">
    <property type="term" value="F:hydrolase activity"/>
    <property type="evidence" value="ECO:0007669"/>
    <property type="project" value="InterPro"/>
</dbReference>
<proteinExistence type="predicted"/>
<gene>
    <name evidence="4" type="ORF">NATSA_01770</name>
</gene>
<accession>A0A8J7RGD3</accession>
<evidence type="ECO:0000259" key="3">
    <source>
        <dbReference type="PROSITE" id="PS51747"/>
    </source>
</evidence>
<comment type="caution">
    <text evidence="4">The sequence shown here is derived from an EMBL/GenBank/DDBJ whole genome shotgun (WGS) entry which is preliminary data.</text>
</comment>
<dbReference type="InterPro" id="IPR016192">
    <property type="entry name" value="APOBEC/CMP_deaminase_Zn-bd"/>
</dbReference>
<dbReference type="PANTHER" id="PTHR11079:SF179">
    <property type="entry name" value="TRNA(ADENINE(34)) DEAMINASE, CHLOROPLASTIC"/>
    <property type="match status" value="1"/>
</dbReference>
<evidence type="ECO:0000313" key="5">
    <source>
        <dbReference type="Proteomes" id="UP000673975"/>
    </source>
</evidence>
<dbReference type="InterPro" id="IPR002125">
    <property type="entry name" value="CMP_dCMP_dom"/>
</dbReference>
<feature type="domain" description="CMP/dCMP-type deaminase" evidence="3">
    <location>
        <begin position="1"/>
        <end position="109"/>
    </location>
</feature>
<dbReference type="PROSITE" id="PS00903">
    <property type="entry name" value="CYT_DCMP_DEAMINASES_1"/>
    <property type="match status" value="1"/>
</dbReference>
<dbReference type="CDD" id="cd01285">
    <property type="entry name" value="nucleoside_deaminase"/>
    <property type="match status" value="1"/>
</dbReference>
<keyword evidence="1" id="KW-0479">Metal-binding</keyword>
<dbReference type="Pfam" id="PF00383">
    <property type="entry name" value="dCMP_cyt_deam_1"/>
    <property type="match status" value="1"/>
</dbReference>
<dbReference type="SUPFAM" id="SSF53927">
    <property type="entry name" value="Cytidine deaminase-like"/>
    <property type="match status" value="1"/>
</dbReference>
<evidence type="ECO:0000313" key="4">
    <source>
        <dbReference type="EMBL" id="MBP3191380.1"/>
    </source>
</evidence>
<dbReference type="Proteomes" id="UP000673975">
    <property type="component" value="Unassembled WGS sequence"/>
</dbReference>
<keyword evidence="2" id="KW-0862">Zinc</keyword>
<dbReference type="InterPro" id="IPR016193">
    <property type="entry name" value="Cytidine_deaminase-like"/>
</dbReference>
<dbReference type="Gene3D" id="3.40.140.10">
    <property type="entry name" value="Cytidine Deaminase, domain 2"/>
    <property type="match status" value="1"/>
</dbReference>
<dbReference type="RefSeq" id="WP_210509825.1">
    <property type="nucleotide sequence ID" value="NZ_JAFIDN010000001.1"/>
</dbReference>
<keyword evidence="5" id="KW-1185">Reference proteome</keyword>
<protein>
    <submittedName>
        <fullName evidence="4">Nucleoside deaminase</fullName>
    </submittedName>
</protein>
<dbReference type="PANTHER" id="PTHR11079">
    <property type="entry name" value="CYTOSINE DEAMINASE FAMILY MEMBER"/>
    <property type="match status" value="1"/>
</dbReference>
<dbReference type="PROSITE" id="PS51747">
    <property type="entry name" value="CYT_DCMP_DEAMINASES_2"/>
    <property type="match status" value="1"/>
</dbReference>
<dbReference type="AlphaFoldDB" id="A0A8J7RGD3"/>
<organism evidence="4 5">
    <name type="scientific">Natronogracilivirga saccharolytica</name>
    <dbReference type="NCBI Taxonomy" id="2812953"/>
    <lineage>
        <taxon>Bacteria</taxon>
        <taxon>Pseudomonadati</taxon>
        <taxon>Balneolota</taxon>
        <taxon>Balneolia</taxon>
        <taxon>Balneolales</taxon>
        <taxon>Cyclonatronaceae</taxon>
        <taxon>Natronogracilivirga</taxon>
    </lineage>
</organism>
<reference evidence="4" key="1">
    <citation type="submission" date="2021-02" db="EMBL/GenBank/DDBJ databases">
        <title>Natronogracilivirga saccharolytica gen. nov. sp. nov. a new anaerobic, haloalkiliphilic carbohydrate-fermenting bacterium from soda lake and proposing of Cyclonatronumiaceae fam. nov. in the phylum Balneolaeota.</title>
        <authorList>
            <person name="Zhilina T.N."/>
            <person name="Sorokin D.Y."/>
            <person name="Zavarzina D.G."/>
            <person name="Toshchakov S.V."/>
            <person name="Kublanov I.V."/>
        </authorList>
    </citation>
    <scope>NUCLEOTIDE SEQUENCE</scope>
    <source>
        <strain evidence="4">Z-1702</strain>
    </source>
</reference>
<evidence type="ECO:0000256" key="2">
    <source>
        <dbReference type="ARBA" id="ARBA00022833"/>
    </source>
</evidence>
<sequence length="159" mass="17919">MDIEFLKKAAKIAREAEDSGNIPVGALITFEGKIISEGKNAVQNPDFHPGRHAEMEALRNVPVHLWPKSRQMTCYTTLEPCVMCFGSLILHRIGRVVYGAADPEGGARYLTEHLPGYYSRREVPEFCGPLLPELCDPLYLRAAEKFNRLINKKSPRTHK</sequence>